<evidence type="ECO:0000256" key="1">
    <source>
        <dbReference type="SAM" id="MobiDB-lite"/>
    </source>
</evidence>
<dbReference type="AlphaFoldDB" id="A0A4C1Z9W0"/>
<feature type="region of interest" description="Disordered" evidence="1">
    <location>
        <begin position="54"/>
        <end position="155"/>
    </location>
</feature>
<feature type="region of interest" description="Disordered" evidence="1">
    <location>
        <begin position="1"/>
        <end position="23"/>
    </location>
</feature>
<dbReference type="EMBL" id="BGZK01001619">
    <property type="protein sequence ID" value="GBP83405.1"/>
    <property type="molecule type" value="Genomic_DNA"/>
</dbReference>
<gene>
    <name evidence="2" type="ORF">EVAR_63070_1</name>
</gene>
<feature type="compositionally biased region" description="Polar residues" evidence="1">
    <location>
        <begin position="145"/>
        <end position="155"/>
    </location>
</feature>
<name>A0A4C1Z9W0_EUMVA</name>
<feature type="compositionally biased region" description="Basic residues" evidence="1">
    <location>
        <begin position="109"/>
        <end position="118"/>
    </location>
</feature>
<comment type="caution">
    <text evidence="2">The sequence shown here is derived from an EMBL/GenBank/DDBJ whole genome shotgun (WGS) entry which is preliminary data.</text>
</comment>
<evidence type="ECO:0000313" key="3">
    <source>
        <dbReference type="Proteomes" id="UP000299102"/>
    </source>
</evidence>
<feature type="compositionally biased region" description="Basic and acidic residues" evidence="1">
    <location>
        <begin position="85"/>
        <end position="99"/>
    </location>
</feature>
<protein>
    <submittedName>
        <fullName evidence="2">Uncharacterized protein</fullName>
    </submittedName>
</protein>
<keyword evidence="3" id="KW-1185">Reference proteome</keyword>
<feature type="compositionally biased region" description="Polar residues" evidence="1">
    <location>
        <begin position="54"/>
        <end position="64"/>
    </location>
</feature>
<accession>A0A4C1Z9W0</accession>
<proteinExistence type="predicted"/>
<organism evidence="2 3">
    <name type="scientific">Eumeta variegata</name>
    <name type="common">Bagworm moth</name>
    <name type="synonym">Eumeta japonica</name>
    <dbReference type="NCBI Taxonomy" id="151549"/>
    <lineage>
        <taxon>Eukaryota</taxon>
        <taxon>Metazoa</taxon>
        <taxon>Ecdysozoa</taxon>
        <taxon>Arthropoda</taxon>
        <taxon>Hexapoda</taxon>
        <taxon>Insecta</taxon>
        <taxon>Pterygota</taxon>
        <taxon>Neoptera</taxon>
        <taxon>Endopterygota</taxon>
        <taxon>Lepidoptera</taxon>
        <taxon>Glossata</taxon>
        <taxon>Ditrysia</taxon>
        <taxon>Tineoidea</taxon>
        <taxon>Psychidae</taxon>
        <taxon>Oiketicinae</taxon>
        <taxon>Eumeta</taxon>
    </lineage>
</organism>
<reference evidence="2 3" key="1">
    <citation type="journal article" date="2019" name="Commun. Biol.">
        <title>The bagworm genome reveals a unique fibroin gene that provides high tensile strength.</title>
        <authorList>
            <person name="Kono N."/>
            <person name="Nakamura H."/>
            <person name="Ohtoshi R."/>
            <person name="Tomita M."/>
            <person name="Numata K."/>
            <person name="Arakawa K."/>
        </authorList>
    </citation>
    <scope>NUCLEOTIDE SEQUENCE [LARGE SCALE GENOMIC DNA]</scope>
</reference>
<sequence length="155" mass="17036">MNKLNKFKLKGVPPGSLKGQGAKSLPLGELKLIFFNFLVSQRYAVPEEAEAIFGTNQSNANNREPSPSPSVCSSKRSSSAVSSEESDKSDETIKSSRGETEDEREFIKVRRKPRKVARRQNPNRSDSTDLTNMEVDKNKGAPTVKINTSTSTNSS</sequence>
<feature type="compositionally biased region" description="Polar residues" evidence="1">
    <location>
        <begin position="120"/>
        <end position="131"/>
    </location>
</feature>
<dbReference type="Proteomes" id="UP000299102">
    <property type="component" value="Unassembled WGS sequence"/>
</dbReference>
<feature type="compositionally biased region" description="Low complexity" evidence="1">
    <location>
        <begin position="69"/>
        <end position="83"/>
    </location>
</feature>
<evidence type="ECO:0000313" key="2">
    <source>
        <dbReference type="EMBL" id="GBP83405.1"/>
    </source>
</evidence>